<accession>A0A914YXW5</accession>
<reference evidence="2" key="1">
    <citation type="submission" date="2022-11" db="UniProtKB">
        <authorList>
            <consortium name="WormBaseParasite"/>
        </authorList>
    </citation>
    <scope>IDENTIFICATION</scope>
</reference>
<proteinExistence type="predicted"/>
<organism evidence="1 2">
    <name type="scientific">Panagrolaimus superbus</name>
    <dbReference type="NCBI Taxonomy" id="310955"/>
    <lineage>
        <taxon>Eukaryota</taxon>
        <taxon>Metazoa</taxon>
        <taxon>Ecdysozoa</taxon>
        <taxon>Nematoda</taxon>
        <taxon>Chromadorea</taxon>
        <taxon>Rhabditida</taxon>
        <taxon>Tylenchina</taxon>
        <taxon>Panagrolaimomorpha</taxon>
        <taxon>Panagrolaimoidea</taxon>
        <taxon>Panagrolaimidae</taxon>
        <taxon>Panagrolaimus</taxon>
    </lineage>
</organism>
<evidence type="ECO:0000313" key="1">
    <source>
        <dbReference type="Proteomes" id="UP000887577"/>
    </source>
</evidence>
<dbReference type="WBParaSite" id="PSU_v2.g4798.t1">
    <property type="protein sequence ID" value="PSU_v2.g4798.t1"/>
    <property type="gene ID" value="PSU_v2.g4798"/>
</dbReference>
<sequence>MTTDRHDLIASTLSWGFNRYYAKFGYNYHIGVSDAAKGFTNSVTFCKTECHYFYNYHEKNVYILRNKISQNGYQKCEYLEAFKDNEKASDWCDNNFGKNENVYGDLRDFANDITLHCNIYAISVVKTSLKYKDDFEEKMAFGTGVYEFPCFGQINVAISNYPL</sequence>
<evidence type="ECO:0000313" key="2">
    <source>
        <dbReference type="WBParaSite" id="PSU_v2.g4798.t1"/>
    </source>
</evidence>
<dbReference type="AlphaFoldDB" id="A0A914YXW5"/>
<keyword evidence="1" id="KW-1185">Reference proteome</keyword>
<dbReference type="Proteomes" id="UP000887577">
    <property type="component" value="Unplaced"/>
</dbReference>
<name>A0A914YXW5_9BILA</name>
<protein>
    <submittedName>
        <fullName evidence="2">Uncharacterized protein</fullName>
    </submittedName>
</protein>